<sequence>MTSDPIAAPSRLQLALEGRGLFDIAGLMAAAPFLSTAPRGARHPVMVLPGLGANDNSTFAIRGFLGMLGYDVRGWGRGRNIRLPQLEAPAVAQTVRDLSRNTGQRVSLIGWSLGGILAREVARRSPDHVRLVVTLGSPFAAPNANNLRTVWRLLTGQPSSTVTTSRIAELSRPLPMPATAIYTRSDGIVAWQACLEQEHPTNENVEVRTTHLGLGFHAPALWVIADRLAQPEGQWKPFKPSLLVSPFFPQSRQ</sequence>
<evidence type="ECO:0000313" key="2">
    <source>
        <dbReference type="EMBL" id="EKS40242.1"/>
    </source>
</evidence>
<dbReference type="SUPFAM" id="SSF53474">
    <property type="entry name" value="alpha/beta-Hydrolases"/>
    <property type="match status" value="1"/>
</dbReference>
<gene>
    <name evidence="2" type="ORF">HMPREF9696_00693</name>
</gene>
<reference evidence="2 3" key="1">
    <citation type="submission" date="2012-04" db="EMBL/GenBank/DDBJ databases">
        <title>The Genome Sequence of Afipia clevelandensis ATCC 49720.</title>
        <authorList>
            <consortium name="The Broad Institute Genome Sequencing Platform"/>
            <person name="Earl A."/>
            <person name="Ward D."/>
            <person name="Feldgarden M."/>
            <person name="Gevers D."/>
            <person name="Huys G."/>
            <person name="Walker B."/>
            <person name="Young S.K."/>
            <person name="Zeng Q."/>
            <person name="Gargeya S."/>
            <person name="Fitzgerald M."/>
            <person name="Haas B."/>
            <person name="Abouelleil A."/>
            <person name="Alvarado L."/>
            <person name="Arachchi H.M."/>
            <person name="Berlin A."/>
            <person name="Chapman S.B."/>
            <person name="Goldberg J."/>
            <person name="Griggs A."/>
            <person name="Gujja S."/>
            <person name="Hansen M."/>
            <person name="Howarth C."/>
            <person name="Imamovic A."/>
            <person name="Larimer J."/>
            <person name="McCowen C."/>
            <person name="Montmayeur A."/>
            <person name="Murphy C."/>
            <person name="Neiman D."/>
            <person name="Pearson M."/>
            <person name="Priest M."/>
            <person name="Roberts A."/>
            <person name="Saif S."/>
            <person name="Shea T."/>
            <person name="Sisk P."/>
            <person name="Sykes S."/>
            <person name="Wortman J."/>
            <person name="Nusbaum C."/>
            <person name="Birren B."/>
        </authorList>
    </citation>
    <scope>NUCLEOTIDE SEQUENCE [LARGE SCALE GENOMIC DNA]</scope>
    <source>
        <strain evidence="2 3">ATCC 49720</strain>
    </source>
</reference>
<feature type="domain" description="AB hydrolase-1" evidence="1">
    <location>
        <begin position="68"/>
        <end position="153"/>
    </location>
</feature>
<dbReference type="RefSeq" id="WP_002711559.1">
    <property type="nucleotide sequence ID" value="NZ_KB375281.1"/>
</dbReference>
<accession>K8PCA6</accession>
<dbReference type="Gene3D" id="3.40.50.1820">
    <property type="entry name" value="alpha/beta hydrolase"/>
    <property type="match status" value="1"/>
</dbReference>
<evidence type="ECO:0000259" key="1">
    <source>
        <dbReference type="Pfam" id="PF00561"/>
    </source>
</evidence>
<protein>
    <recommendedName>
        <fullName evidence="1">AB hydrolase-1 domain-containing protein</fullName>
    </recommendedName>
</protein>
<dbReference type="Pfam" id="PF00561">
    <property type="entry name" value="Abhydrolase_1"/>
    <property type="match status" value="1"/>
</dbReference>
<dbReference type="PATRIC" id="fig|883079.3.peg.709"/>
<dbReference type="EMBL" id="AGWY01000003">
    <property type="protein sequence ID" value="EKS40242.1"/>
    <property type="molecule type" value="Genomic_DNA"/>
</dbReference>
<name>K8PCA6_9BRAD</name>
<dbReference type="InterPro" id="IPR000073">
    <property type="entry name" value="AB_hydrolase_1"/>
</dbReference>
<dbReference type="Proteomes" id="UP000001095">
    <property type="component" value="Unassembled WGS sequence"/>
</dbReference>
<keyword evidence="3" id="KW-1185">Reference proteome</keyword>
<proteinExistence type="predicted"/>
<evidence type="ECO:0000313" key="3">
    <source>
        <dbReference type="Proteomes" id="UP000001095"/>
    </source>
</evidence>
<dbReference type="HOGENOM" id="CLU_071821_1_0_5"/>
<dbReference type="AlphaFoldDB" id="K8PCA6"/>
<dbReference type="OrthoDB" id="7389193at2"/>
<dbReference type="InterPro" id="IPR029058">
    <property type="entry name" value="AB_hydrolase_fold"/>
</dbReference>
<comment type="caution">
    <text evidence="2">The sequence shown here is derived from an EMBL/GenBank/DDBJ whole genome shotgun (WGS) entry which is preliminary data.</text>
</comment>
<organism evidence="2 3">
    <name type="scientific">Afipia clevelandensis ATCC 49720</name>
    <dbReference type="NCBI Taxonomy" id="883079"/>
    <lineage>
        <taxon>Bacteria</taxon>
        <taxon>Pseudomonadati</taxon>
        <taxon>Pseudomonadota</taxon>
        <taxon>Alphaproteobacteria</taxon>
        <taxon>Hyphomicrobiales</taxon>
        <taxon>Nitrobacteraceae</taxon>
        <taxon>Afipia</taxon>
    </lineage>
</organism>